<keyword evidence="8" id="KW-0282">Flagellum</keyword>
<name>K8WF63_9GAMM</name>
<dbReference type="PANTHER" id="PTHR42792:SF1">
    <property type="entry name" value="FLAGELLAR HOOK-ASSOCIATED PROTEIN 3"/>
    <property type="match status" value="1"/>
</dbReference>
<evidence type="ECO:0000313" key="9">
    <source>
        <dbReference type="Proteomes" id="UP000010290"/>
    </source>
</evidence>
<dbReference type="InterPro" id="IPR001492">
    <property type="entry name" value="Flagellin"/>
</dbReference>
<evidence type="ECO:0000256" key="5">
    <source>
        <dbReference type="ARBA" id="ARBA00023143"/>
    </source>
</evidence>
<keyword evidence="8" id="KW-0966">Cell projection</keyword>
<dbReference type="PATRIC" id="fig|1141660.3.peg.1527"/>
<dbReference type="GO" id="GO:0071973">
    <property type="term" value="P:bacterial-type flagellum-dependent cell motility"/>
    <property type="evidence" value="ECO:0007669"/>
    <property type="project" value="InterPro"/>
</dbReference>
<comment type="similarity">
    <text evidence="3">Belongs to the bacterial flagellin family.</text>
</comment>
<reference evidence="8 9" key="1">
    <citation type="journal article" date="2012" name="BMC Genomics">
        <title>Comparative genomics of bacteria in the genus Providencia isolated from wild Drosophila melanogaster.</title>
        <authorList>
            <person name="Galac M.R."/>
            <person name="Lazzaro B.P."/>
        </authorList>
    </citation>
    <scope>NUCLEOTIDE SEQUENCE [LARGE SCALE GENOMIC DNA]</scope>
    <source>
        <strain evidence="8 9">DSM 19967</strain>
    </source>
</reference>
<organism evidence="8 9">
    <name type="scientific">Providencia sneebia DSM 19967</name>
    <dbReference type="NCBI Taxonomy" id="1141660"/>
    <lineage>
        <taxon>Bacteria</taxon>
        <taxon>Pseudomonadati</taxon>
        <taxon>Pseudomonadota</taxon>
        <taxon>Gammaproteobacteria</taxon>
        <taxon>Enterobacterales</taxon>
        <taxon>Morganellaceae</taxon>
        <taxon>Providencia</taxon>
    </lineage>
</organism>
<dbReference type="Pfam" id="PF00669">
    <property type="entry name" value="Flagellin_N"/>
    <property type="match status" value="1"/>
</dbReference>
<dbReference type="PANTHER" id="PTHR42792">
    <property type="entry name" value="FLAGELLIN"/>
    <property type="match status" value="1"/>
</dbReference>
<keyword evidence="9" id="KW-1185">Reference proteome</keyword>
<evidence type="ECO:0000256" key="1">
    <source>
        <dbReference type="ARBA" id="ARBA00004365"/>
    </source>
</evidence>
<dbReference type="HOGENOM" id="CLU_024437_5_0_6"/>
<sequence length="309" mass="35329">MRVSTNMIYHQSLQHINNAQENCMKSQSQLASGKIVNKPSDEPYSYAQTVRLGQLENCNQQYMKNRNLAEMGMKLQMDILSQMNDVMIQIDTTIIQASNQCTLNERDNVSLAEQLNSLKDQLVALANTTDGNGRYIFAGFKSDKPPFIKNVNGEIQYQGSDKEITQRVSSNNEMTTYFMGKNVFSTDENNVVFFFKTLDIGIKALNKSKINISQSELDIIQDDINKVNREVKSALEKISNIEMKQGLQLQYIERLNFQCDEQSIQNKQQISKLSEINLVEGIMIFNKEMEVLQASQDVFKKLNKLSLFN</sequence>
<feature type="coiled-coil region" evidence="6">
    <location>
        <begin position="210"/>
        <end position="244"/>
    </location>
</feature>
<evidence type="ECO:0000256" key="6">
    <source>
        <dbReference type="SAM" id="Coils"/>
    </source>
</evidence>
<keyword evidence="5" id="KW-0975">Bacterial flagellum</keyword>
<dbReference type="AlphaFoldDB" id="K8WF63"/>
<evidence type="ECO:0000256" key="2">
    <source>
        <dbReference type="ARBA" id="ARBA00004613"/>
    </source>
</evidence>
<keyword evidence="4" id="KW-0964">Secreted</keyword>
<dbReference type="Proteomes" id="UP000010290">
    <property type="component" value="Chromosome"/>
</dbReference>
<dbReference type="EMBL" id="AKKN01000007">
    <property type="protein sequence ID" value="EKT58566.1"/>
    <property type="molecule type" value="Genomic_DNA"/>
</dbReference>
<comment type="caution">
    <text evidence="8">The sequence shown here is derived from an EMBL/GenBank/DDBJ whole genome shotgun (WGS) entry which is preliminary data.</text>
</comment>
<evidence type="ECO:0000256" key="3">
    <source>
        <dbReference type="ARBA" id="ARBA00005709"/>
    </source>
</evidence>
<dbReference type="NCBIfam" id="TIGR02550">
    <property type="entry name" value="flagell_flgL"/>
    <property type="match status" value="1"/>
</dbReference>
<proteinExistence type="inferred from homology"/>
<protein>
    <submittedName>
        <fullName evidence="8">Flagellar hook-associated protein 3</fullName>
    </submittedName>
</protein>
<dbReference type="InterPro" id="IPR001029">
    <property type="entry name" value="Flagellin_N"/>
</dbReference>
<feature type="domain" description="Flagellin N-terminal" evidence="7">
    <location>
        <begin position="3"/>
        <end position="140"/>
    </location>
</feature>
<dbReference type="InterPro" id="IPR013384">
    <property type="entry name" value="Flagell_FlgL"/>
</dbReference>
<evidence type="ECO:0000313" key="8">
    <source>
        <dbReference type="EMBL" id="EKT58566.1"/>
    </source>
</evidence>
<dbReference type="Gene3D" id="1.20.1330.10">
    <property type="entry name" value="f41 fragment of flagellin, N-terminal domain"/>
    <property type="match status" value="1"/>
</dbReference>
<gene>
    <name evidence="8" type="ORF">OO7_07619</name>
</gene>
<dbReference type="GO" id="GO:0005576">
    <property type="term" value="C:extracellular region"/>
    <property type="evidence" value="ECO:0007669"/>
    <property type="project" value="UniProtKB-SubCell"/>
</dbReference>
<comment type="subcellular location">
    <subcellularLocation>
        <location evidence="1">Bacterial flagellum</location>
    </subcellularLocation>
    <subcellularLocation>
        <location evidence="2">Secreted</location>
    </subcellularLocation>
</comment>
<keyword evidence="6" id="KW-0175">Coiled coil</keyword>
<dbReference type="SUPFAM" id="SSF64518">
    <property type="entry name" value="Phase 1 flagellin"/>
    <property type="match status" value="1"/>
</dbReference>
<accession>K8WF63</accession>
<dbReference type="GO" id="GO:0005198">
    <property type="term" value="F:structural molecule activity"/>
    <property type="evidence" value="ECO:0007669"/>
    <property type="project" value="InterPro"/>
</dbReference>
<dbReference type="RefSeq" id="WP_008915360.1">
    <property type="nucleotide sequence ID" value="NZ_CM001773.1"/>
</dbReference>
<dbReference type="GO" id="GO:0009424">
    <property type="term" value="C:bacterial-type flagellum hook"/>
    <property type="evidence" value="ECO:0007669"/>
    <property type="project" value="InterPro"/>
</dbReference>
<evidence type="ECO:0000259" key="7">
    <source>
        <dbReference type="Pfam" id="PF00669"/>
    </source>
</evidence>
<evidence type="ECO:0000256" key="4">
    <source>
        <dbReference type="ARBA" id="ARBA00022525"/>
    </source>
</evidence>
<keyword evidence="8" id="KW-0969">Cilium</keyword>